<organism evidence="10 11">
    <name type="scientific">Glaciecola petra</name>
    <dbReference type="NCBI Taxonomy" id="3075602"/>
    <lineage>
        <taxon>Bacteria</taxon>
        <taxon>Pseudomonadati</taxon>
        <taxon>Pseudomonadota</taxon>
        <taxon>Gammaproteobacteria</taxon>
        <taxon>Alteromonadales</taxon>
        <taxon>Alteromonadaceae</taxon>
        <taxon>Glaciecola</taxon>
    </lineage>
</organism>
<proteinExistence type="inferred from homology"/>
<dbReference type="PRINTS" id="PR00171">
    <property type="entry name" value="SUGRTRNSPORT"/>
</dbReference>
<evidence type="ECO:0000256" key="6">
    <source>
        <dbReference type="ARBA" id="ARBA00023136"/>
    </source>
</evidence>
<evidence type="ECO:0000256" key="3">
    <source>
        <dbReference type="ARBA" id="ARBA00022448"/>
    </source>
</evidence>
<dbReference type="EMBL" id="JAVRHX010000002">
    <property type="protein sequence ID" value="MDT0595312.1"/>
    <property type="molecule type" value="Genomic_DNA"/>
</dbReference>
<feature type="transmembrane region" description="Helical" evidence="8">
    <location>
        <begin position="100"/>
        <end position="121"/>
    </location>
</feature>
<evidence type="ECO:0000313" key="10">
    <source>
        <dbReference type="EMBL" id="MDT0595312.1"/>
    </source>
</evidence>
<evidence type="ECO:0000313" key="11">
    <source>
        <dbReference type="Proteomes" id="UP001253545"/>
    </source>
</evidence>
<gene>
    <name evidence="10" type="ORF">RM552_10685</name>
</gene>
<dbReference type="RefSeq" id="WP_311368822.1">
    <property type="nucleotide sequence ID" value="NZ_JAVRHX010000002.1"/>
</dbReference>
<feature type="transmembrane region" description="Helical" evidence="8">
    <location>
        <begin position="75"/>
        <end position="94"/>
    </location>
</feature>
<dbReference type="PROSITE" id="PS00216">
    <property type="entry name" value="SUGAR_TRANSPORT_1"/>
    <property type="match status" value="1"/>
</dbReference>
<evidence type="ECO:0000256" key="8">
    <source>
        <dbReference type="SAM" id="Phobius"/>
    </source>
</evidence>
<dbReference type="PANTHER" id="PTHR48023">
    <property type="entry name" value="D-XYLOSE-PROTON SYMPORTER-LIKE 2"/>
    <property type="match status" value="1"/>
</dbReference>
<dbReference type="InterPro" id="IPR003663">
    <property type="entry name" value="Sugar/inositol_transpt"/>
</dbReference>
<dbReference type="Gene3D" id="1.20.1250.20">
    <property type="entry name" value="MFS general substrate transporter like domains"/>
    <property type="match status" value="2"/>
</dbReference>
<evidence type="ECO:0000256" key="5">
    <source>
        <dbReference type="ARBA" id="ARBA00022989"/>
    </source>
</evidence>
<evidence type="ECO:0000256" key="1">
    <source>
        <dbReference type="ARBA" id="ARBA00004141"/>
    </source>
</evidence>
<reference evidence="10 11" key="1">
    <citation type="submission" date="2023-09" db="EMBL/GenBank/DDBJ databases">
        <authorList>
            <person name="Rey-Velasco X."/>
        </authorList>
    </citation>
    <scope>NUCLEOTIDE SEQUENCE [LARGE SCALE GENOMIC DNA]</scope>
    <source>
        <strain evidence="10 11">P117</strain>
    </source>
</reference>
<comment type="caution">
    <text evidence="10">The sequence shown here is derived from an EMBL/GenBank/DDBJ whole genome shotgun (WGS) entry which is preliminary data.</text>
</comment>
<dbReference type="SUPFAM" id="SSF103473">
    <property type="entry name" value="MFS general substrate transporter"/>
    <property type="match status" value="1"/>
</dbReference>
<protein>
    <submittedName>
        <fullName evidence="10">Sugar porter family MFS transporter</fullName>
    </submittedName>
</protein>
<dbReference type="Pfam" id="PF00083">
    <property type="entry name" value="Sugar_tr"/>
    <property type="match status" value="2"/>
</dbReference>
<dbReference type="NCBIfam" id="TIGR00879">
    <property type="entry name" value="SP"/>
    <property type="match status" value="1"/>
</dbReference>
<dbReference type="InterPro" id="IPR036259">
    <property type="entry name" value="MFS_trans_sf"/>
</dbReference>
<feature type="transmembrane region" description="Helical" evidence="8">
    <location>
        <begin position="327"/>
        <end position="350"/>
    </location>
</feature>
<keyword evidence="6 8" id="KW-0472">Membrane</keyword>
<feature type="transmembrane region" description="Helical" evidence="8">
    <location>
        <begin position="47"/>
        <end position="66"/>
    </location>
</feature>
<evidence type="ECO:0000256" key="4">
    <source>
        <dbReference type="ARBA" id="ARBA00022692"/>
    </source>
</evidence>
<keyword evidence="4 8" id="KW-0812">Transmembrane</keyword>
<sequence length="521" mass="55641">MKINPIVLYTIMVSLGGFIFGFDASVISGTIGQISTEFGLSSVEQGLIVGAPTLGGILATLMAGYISDTFGRRQTLIGIAVLYLVSALFSAMAPTHDALFIARFIGGLAFCSLMIAPIYIAEISPPENRGKMVSVNQLNIVVGISAAYFSNYFILQWSQSGSDLAQSLGVADNTWRWMLGMEIVPAIVWLVALFFIPKSPRWLLVTQQQSAAESSLKRLYPKASGEQLANIMSEIKSTTGEKVLPLLERLSEIFGPKMRLALIIGLVVGISQQATGINAIFFYAPSIFEQSGVGTNAAFMQAIWVGLINIVFTLIAMAVIDKLGRKPLLLLGLSGVIISMSICTIGYSMATYQLLADDLSVLAGLLGNDSLNVIAGEVFTSDVDFKNAVIAIIGEQSFQQHQGAVIQAAANLNATLILIGILGFVASFAVSLGPVMWVLFSEIFPNHLRGLAISAVGIVNSFVSYLVQQAFPWELENLGAATTFAIYGAFALVGLILVMKIVPETRGKSLEELEATLSGKA</sequence>
<feature type="transmembrane region" description="Helical" evidence="8">
    <location>
        <begin position="7"/>
        <end position="27"/>
    </location>
</feature>
<comment type="similarity">
    <text evidence="2 7">Belongs to the major facilitator superfamily. Sugar transporter (TC 2.A.1.1) family.</text>
</comment>
<dbReference type="PROSITE" id="PS50850">
    <property type="entry name" value="MFS"/>
    <property type="match status" value="1"/>
</dbReference>
<feature type="transmembrane region" description="Helical" evidence="8">
    <location>
        <begin position="416"/>
        <end position="439"/>
    </location>
</feature>
<feature type="transmembrane region" description="Helical" evidence="8">
    <location>
        <begin position="175"/>
        <end position="196"/>
    </location>
</feature>
<dbReference type="InterPro" id="IPR005829">
    <property type="entry name" value="Sugar_transporter_CS"/>
</dbReference>
<feature type="domain" description="Major facilitator superfamily (MFS) profile" evidence="9">
    <location>
        <begin position="9"/>
        <end position="506"/>
    </location>
</feature>
<feature type="transmembrane region" description="Helical" evidence="8">
    <location>
        <begin position="451"/>
        <end position="471"/>
    </location>
</feature>
<keyword evidence="5 8" id="KW-1133">Transmembrane helix</keyword>
<accession>A0ABU2ZV68</accession>
<dbReference type="Proteomes" id="UP001253545">
    <property type="component" value="Unassembled WGS sequence"/>
</dbReference>
<dbReference type="InterPro" id="IPR050820">
    <property type="entry name" value="MFS_Sugar_Transporter"/>
</dbReference>
<dbReference type="InterPro" id="IPR005828">
    <property type="entry name" value="MFS_sugar_transport-like"/>
</dbReference>
<feature type="transmembrane region" description="Helical" evidence="8">
    <location>
        <begin position="477"/>
        <end position="498"/>
    </location>
</feature>
<comment type="subcellular location">
    <subcellularLocation>
        <location evidence="1">Membrane</location>
        <topology evidence="1">Multi-pass membrane protein</topology>
    </subcellularLocation>
</comment>
<dbReference type="InterPro" id="IPR020846">
    <property type="entry name" value="MFS_dom"/>
</dbReference>
<dbReference type="PANTHER" id="PTHR48023:SF4">
    <property type="entry name" value="D-XYLOSE-PROTON SYMPORTER-LIKE 2"/>
    <property type="match status" value="1"/>
</dbReference>
<feature type="transmembrane region" description="Helical" evidence="8">
    <location>
        <begin position="133"/>
        <end position="155"/>
    </location>
</feature>
<feature type="transmembrane region" description="Helical" evidence="8">
    <location>
        <begin position="302"/>
        <end position="320"/>
    </location>
</feature>
<name>A0ABU2ZV68_9ALTE</name>
<keyword evidence="3 7" id="KW-0813">Transport</keyword>
<evidence type="ECO:0000256" key="2">
    <source>
        <dbReference type="ARBA" id="ARBA00010992"/>
    </source>
</evidence>
<evidence type="ECO:0000256" key="7">
    <source>
        <dbReference type="RuleBase" id="RU003346"/>
    </source>
</evidence>
<feature type="transmembrane region" description="Helical" evidence="8">
    <location>
        <begin position="260"/>
        <end position="282"/>
    </location>
</feature>
<keyword evidence="11" id="KW-1185">Reference proteome</keyword>
<evidence type="ECO:0000259" key="9">
    <source>
        <dbReference type="PROSITE" id="PS50850"/>
    </source>
</evidence>